<evidence type="ECO:0000313" key="1">
    <source>
        <dbReference type="EMBL" id="SVA10573.1"/>
    </source>
</evidence>
<proteinExistence type="predicted"/>
<accession>A0A381T9S1</accession>
<dbReference type="EMBL" id="UINC01003947">
    <property type="protein sequence ID" value="SVA10573.1"/>
    <property type="molecule type" value="Genomic_DNA"/>
</dbReference>
<reference evidence="1" key="1">
    <citation type="submission" date="2018-05" db="EMBL/GenBank/DDBJ databases">
        <authorList>
            <person name="Lanie J.A."/>
            <person name="Ng W.-L."/>
            <person name="Kazmierczak K.M."/>
            <person name="Andrzejewski T.M."/>
            <person name="Davidsen T.M."/>
            <person name="Wayne K.J."/>
            <person name="Tettelin H."/>
            <person name="Glass J.I."/>
            <person name="Rusch D."/>
            <person name="Podicherti R."/>
            <person name="Tsui H.-C.T."/>
            <person name="Winkler M.E."/>
        </authorList>
    </citation>
    <scope>NUCLEOTIDE SEQUENCE</scope>
</reference>
<dbReference type="AlphaFoldDB" id="A0A381T9S1"/>
<name>A0A381T9S1_9ZZZZ</name>
<organism evidence="1">
    <name type="scientific">marine metagenome</name>
    <dbReference type="NCBI Taxonomy" id="408172"/>
    <lineage>
        <taxon>unclassified sequences</taxon>
        <taxon>metagenomes</taxon>
        <taxon>ecological metagenomes</taxon>
    </lineage>
</organism>
<gene>
    <name evidence="1" type="ORF">METZ01_LOCUS63427</name>
</gene>
<protein>
    <submittedName>
        <fullName evidence="1">Uncharacterized protein</fullName>
    </submittedName>
</protein>
<sequence length="112" mass="12874">MASRAFDTFITYKIISALVTDWEDMPAFEQGIIDEKGKLLKKTSKLKTKEEKEAFTLFHRLIFNLKRLIQRLPGGSSKLASYAAGLFLIKEEIDTERLLNEGESYVEELLQD</sequence>